<dbReference type="STRING" id="37625.SAMN05660420_03356"/>
<dbReference type="Proteomes" id="UP000199409">
    <property type="component" value="Unassembled WGS sequence"/>
</dbReference>
<protein>
    <submittedName>
        <fullName evidence="1">Uncharacterized protein</fullName>
    </submittedName>
</protein>
<accession>A0A1H4EFL8</accession>
<gene>
    <name evidence="1" type="ORF">SAMN05660420_03356</name>
</gene>
<reference evidence="1 2" key="1">
    <citation type="submission" date="2016-10" db="EMBL/GenBank/DDBJ databases">
        <authorList>
            <person name="de Groot N.N."/>
        </authorList>
    </citation>
    <scope>NUCLEOTIDE SEQUENCE [LARGE SCALE GENOMIC DNA]</scope>
    <source>
        <strain evidence="1 2">DSM 7343</strain>
    </source>
</reference>
<proteinExistence type="predicted"/>
<name>A0A1H4EFL8_9BACT</name>
<sequence length="261" mass="29927">MPKRMTVKIVLAVMTLVLLSLVLPVCAGTQAYPELPLQEMRIAAYTKAFAERFGLPAPPPGTEPSGGLQAIEFAIEKGPKWAPRYYCNFYLYVDSSLPIKYPEEGVAGEKYMLITTTHFFGRAYEQWMEWSLQDRRYSTGLDGKYNRKARMATKNYMPGKQGAISDLDYIEFHKNILPNLDYLKLNFSPFSLMINKVNNGVDIWVQQRGNTDYRSRIKSDSSDFIKFSIPEVVLQKIRQWGNQAKEANRKINAVIRDKSDQ</sequence>
<dbReference type="AlphaFoldDB" id="A0A1H4EFL8"/>
<organism evidence="1 2">
    <name type="scientific">Desulfuromusa kysingii</name>
    <dbReference type="NCBI Taxonomy" id="37625"/>
    <lineage>
        <taxon>Bacteria</taxon>
        <taxon>Pseudomonadati</taxon>
        <taxon>Thermodesulfobacteriota</taxon>
        <taxon>Desulfuromonadia</taxon>
        <taxon>Desulfuromonadales</taxon>
        <taxon>Geopsychrobacteraceae</taxon>
        <taxon>Desulfuromusa</taxon>
    </lineage>
</organism>
<dbReference type="EMBL" id="FNQN01000018">
    <property type="protein sequence ID" value="SEA83637.1"/>
    <property type="molecule type" value="Genomic_DNA"/>
</dbReference>
<evidence type="ECO:0000313" key="2">
    <source>
        <dbReference type="Proteomes" id="UP000199409"/>
    </source>
</evidence>
<evidence type="ECO:0000313" key="1">
    <source>
        <dbReference type="EMBL" id="SEA83637.1"/>
    </source>
</evidence>
<keyword evidence="2" id="KW-1185">Reference proteome</keyword>